<evidence type="ECO:0000313" key="2">
    <source>
        <dbReference type="RefSeq" id="XP_042638612.1"/>
    </source>
</evidence>
<name>A0AC54ZAK3_ORYAF</name>
<dbReference type="RefSeq" id="XP_042638612.1">
    <property type="nucleotide sequence ID" value="XM_042782678.1"/>
</dbReference>
<keyword evidence="1" id="KW-1185">Reference proteome</keyword>
<protein>
    <submittedName>
        <fullName evidence="2">CD320 antigen</fullName>
    </submittedName>
</protein>
<reference evidence="2" key="1">
    <citation type="submission" date="2025-08" db="UniProtKB">
        <authorList>
            <consortium name="RefSeq"/>
        </authorList>
    </citation>
    <scope>IDENTIFICATION</scope>
</reference>
<dbReference type="Proteomes" id="UP000694850">
    <property type="component" value="Unplaced"/>
</dbReference>
<gene>
    <name evidence="2" type="primary">CD320</name>
</gene>
<accession>A0AC54ZAK3</accession>
<sequence length="254" mass="26092">MARAGARRTAAVGLALRLLLGLGLGLEAAPTPARIPIPTLAGPSAQALDPSTGSCSPTSFQCRTVGYCVPFTWRCDSDQDCPDGSDEDECRIDPPGIEPCAKDGRCPPPTGCPGGQGKSPHNCSPRPCAAGELRCPLSGVCIPRTWRCDGHPDCPDADDEQGCGTTETLQGGNVTSTATPVTMESVPYVSNAGNQGNQDSGQSENQSALGVIASAAVLSAALAAAALLALCQLIGPGRFFKEPRLQSEDKAFLL</sequence>
<proteinExistence type="predicted"/>
<organism evidence="1 2">
    <name type="scientific">Orycteropus afer afer</name>
    <dbReference type="NCBI Taxonomy" id="1230840"/>
    <lineage>
        <taxon>Eukaryota</taxon>
        <taxon>Metazoa</taxon>
        <taxon>Chordata</taxon>
        <taxon>Craniata</taxon>
        <taxon>Vertebrata</taxon>
        <taxon>Euteleostomi</taxon>
        <taxon>Mammalia</taxon>
        <taxon>Eutheria</taxon>
        <taxon>Afrotheria</taxon>
        <taxon>Tubulidentata</taxon>
        <taxon>Orycteropodidae</taxon>
        <taxon>Orycteropus</taxon>
    </lineage>
</organism>
<evidence type="ECO:0000313" key="1">
    <source>
        <dbReference type="Proteomes" id="UP000694850"/>
    </source>
</evidence>